<reference evidence="1 2" key="1">
    <citation type="submission" date="2019-10" db="EMBL/GenBank/DDBJ databases">
        <title>Three novel species isolated from a subtropical stream in China.</title>
        <authorList>
            <person name="Lu H."/>
        </authorList>
    </citation>
    <scope>NUCLEOTIDE SEQUENCE [LARGE SCALE GENOMIC DNA]</scope>
    <source>
        <strain evidence="1 2">FT13W</strain>
    </source>
</reference>
<sequence length="138" mass="14358">MATPISQCSVFIQIWIDTNAVQAGQTKGIYLVDNRTSGGSQNEGSVNLQTNCTRGSFICWTIIPIDPNFVASGGSVQIQSIGNSNVWGDSGQPQRVDNWNFTGQAQSGTSGNYALGLNVQAPGGSGISLSINPGIAAH</sequence>
<protein>
    <submittedName>
        <fullName evidence="1">Uncharacterized protein</fullName>
    </submittedName>
</protein>
<evidence type="ECO:0000313" key="2">
    <source>
        <dbReference type="Proteomes" id="UP000468717"/>
    </source>
</evidence>
<keyword evidence="2" id="KW-1185">Reference proteome</keyword>
<dbReference type="RefSeq" id="WP_152284939.1">
    <property type="nucleotide sequence ID" value="NZ_WFLI01000048.1"/>
</dbReference>
<dbReference type="AlphaFoldDB" id="A0A6I1HM77"/>
<comment type="caution">
    <text evidence="1">The sequence shown here is derived from an EMBL/GenBank/DDBJ whole genome shotgun (WGS) entry which is preliminary data.</text>
</comment>
<dbReference type="EMBL" id="WFLI01000048">
    <property type="protein sequence ID" value="KAB8059643.1"/>
    <property type="molecule type" value="Genomic_DNA"/>
</dbReference>
<organism evidence="1 2">
    <name type="scientific">Janthinobacterium violaceinigrum</name>
    <dbReference type="NCBI Taxonomy" id="2654252"/>
    <lineage>
        <taxon>Bacteria</taxon>
        <taxon>Pseudomonadati</taxon>
        <taxon>Pseudomonadota</taxon>
        <taxon>Betaproteobacteria</taxon>
        <taxon>Burkholderiales</taxon>
        <taxon>Oxalobacteraceae</taxon>
        <taxon>Janthinobacterium</taxon>
    </lineage>
</organism>
<evidence type="ECO:0000313" key="1">
    <source>
        <dbReference type="EMBL" id="KAB8059643.1"/>
    </source>
</evidence>
<dbReference type="Proteomes" id="UP000468717">
    <property type="component" value="Unassembled WGS sequence"/>
</dbReference>
<accession>A0A6I1HM77</accession>
<proteinExistence type="predicted"/>
<name>A0A6I1HM77_9BURK</name>
<gene>
    <name evidence="1" type="ORF">GCN75_25980</name>
</gene>